<keyword evidence="3" id="KW-1185">Reference proteome</keyword>
<dbReference type="AlphaFoldDB" id="A0A5C5ZFT0"/>
<dbReference type="RefSeq" id="WP_146584173.1">
    <property type="nucleotide sequence ID" value="NZ_SJPO01000001.1"/>
</dbReference>
<accession>A0A5C5ZFT0</accession>
<protein>
    <recommendedName>
        <fullName evidence="4">PEP-CTERM protein-sorting domain-containing protein</fullName>
    </recommendedName>
</protein>
<evidence type="ECO:0008006" key="4">
    <source>
        <dbReference type="Google" id="ProtNLM"/>
    </source>
</evidence>
<evidence type="ECO:0000256" key="1">
    <source>
        <dbReference type="SAM" id="SignalP"/>
    </source>
</evidence>
<name>A0A5C5ZFT0_9BACT</name>
<comment type="caution">
    <text evidence="2">The sequence shown here is derived from an EMBL/GenBank/DDBJ whole genome shotgun (WGS) entry which is preliminary data.</text>
</comment>
<evidence type="ECO:0000313" key="2">
    <source>
        <dbReference type="EMBL" id="TWT85955.1"/>
    </source>
</evidence>
<proteinExistence type="predicted"/>
<reference evidence="2 3" key="1">
    <citation type="submission" date="2019-02" db="EMBL/GenBank/DDBJ databases">
        <title>Deep-cultivation of Planctomycetes and their phenomic and genomic characterization uncovers novel biology.</title>
        <authorList>
            <person name="Wiegand S."/>
            <person name="Jogler M."/>
            <person name="Boedeker C."/>
            <person name="Pinto D."/>
            <person name="Vollmers J."/>
            <person name="Rivas-Marin E."/>
            <person name="Kohn T."/>
            <person name="Peeters S.H."/>
            <person name="Heuer A."/>
            <person name="Rast P."/>
            <person name="Oberbeckmann S."/>
            <person name="Bunk B."/>
            <person name="Jeske O."/>
            <person name="Meyerdierks A."/>
            <person name="Storesund J.E."/>
            <person name="Kallscheuer N."/>
            <person name="Luecker S."/>
            <person name="Lage O.M."/>
            <person name="Pohl T."/>
            <person name="Merkel B.J."/>
            <person name="Hornburger P."/>
            <person name="Mueller R.-W."/>
            <person name="Bruemmer F."/>
            <person name="Labrenz M."/>
            <person name="Spormann A.M."/>
            <person name="Op Den Camp H."/>
            <person name="Overmann J."/>
            <person name="Amann R."/>
            <person name="Jetten M.S.M."/>
            <person name="Mascher T."/>
            <person name="Medema M.H."/>
            <person name="Devos D.P."/>
            <person name="Kaster A.-K."/>
            <person name="Ovreas L."/>
            <person name="Rohde M."/>
            <person name="Galperin M.Y."/>
            <person name="Jogler C."/>
        </authorList>
    </citation>
    <scope>NUCLEOTIDE SEQUENCE [LARGE SCALE GENOMIC DNA]</scope>
    <source>
        <strain evidence="2 3">Pla123a</strain>
    </source>
</reference>
<dbReference type="Proteomes" id="UP000318478">
    <property type="component" value="Unassembled WGS sequence"/>
</dbReference>
<organism evidence="2 3">
    <name type="scientific">Posidoniimonas polymericola</name>
    <dbReference type="NCBI Taxonomy" id="2528002"/>
    <lineage>
        <taxon>Bacteria</taxon>
        <taxon>Pseudomonadati</taxon>
        <taxon>Planctomycetota</taxon>
        <taxon>Planctomycetia</taxon>
        <taxon>Pirellulales</taxon>
        <taxon>Lacipirellulaceae</taxon>
        <taxon>Posidoniimonas</taxon>
    </lineage>
</organism>
<feature type="chain" id="PRO_5023131467" description="PEP-CTERM protein-sorting domain-containing protein" evidence="1">
    <location>
        <begin position="26"/>
        <end position="606"/>
    </location>
</feature>
<evidence type="ECO:0000313" key="3">
    <source>
        <dbReference type="Proteomes" id="UP000318478"/>
    </source>
</evidence>
<dbReference type="OrthoDB" id="259251at2"/>
<keyword evidence="1" id="KW-0732">Signal</keyword>
<feature type="signal peptide" evidence="1">
    <location>
        <begin position="1"/>
        <end position="25"/>
    </location>
</feature>
<sequence precursor="true">MSPSLLKTVCVAAAAALLTAHAATAQNPLGSRIDWIGDPGVEEAWDQGDSGAGEGSNWADVGFGNLQPSGEFDEYASISLQGGAGRAVIDHTISTAPTDILLGQDAGSTGTLIFRDGGSISLQPNGSVGNGELVVGAGGTGNLGLEDDMGAVNLRKYTQGNGGVLVARLGTASGFANHVVATNGIALDGRLIVEELAGSGFQLSAGDSWTLISGSAVTGGFDQITVEPELLGNPGQTIDISTSGNQVDLAVGQRLVLEVDRYTGGAVIKNWEGHSTDIEIIDYTLSSTAGNLDSSDGRWNSLADDAGKPGWAEANPSTTALSELNDTSVSLVFASGDSHDFGTPFNVNTAAPFGTQRLDTGGVTFEYLDPDTGAVQTAAIRTVGRYNDLVLAVDPVTGNATIQNQSGESLDFISYTISSASGSLLPTFAGIEGGAGPDWYDANSTTENLSELTDGTAATMAPLAMFDLGAAWDAVTGEQDLTFVYQNPITGLLTRGTVYYGDAITVSALPGDYNGDGAVNAADYALWRENDGGDGSAFAPNTRGAGLTGPIGAADYDFWKANYGRTFASSSGVASAAQTPEPAAWLLIMLGGLAVGAARSGVAGRR</sequence>
<dbReference type="EMBL" id="SJPO01000001">
    <property type="protein sequence ID" value="TWT85955.1"/>
    <property type="molecule type" value="Genomic_DNA"/>
</dbReference>
<gene>
    <name evidence="2" type="ORF">Pla123a_07620</name>
</gene>